<dbReference type="GO" id="GO:0003677">
    <property type="term" value="F:DNA binding"/>
    <property type="evidence" value="ECO:0007669"/>
    <property type="project" value="InterPro"/>
</dbReference>
<dbReference type="RefSeq" id="WP_084566236.1">
    <property type="nucleotide sequence ID" value="NZ_FNEH01000044.1"/>
</dbReference>
<feature type="coiled-coil region" evidence="1">
    <location>
        <begin position="73"/>
        <end position="107"/>
    </location>
</feature>
<dbReference type="Proteomes" id="UP000198945">
    <property type="component" value="Unassembled WGS sequence"/>
</dbReference>
<dbReference type="Gene3D" id="3.40.50.300">
    <property type="entry name" value="P-loop containing nucleotide triphosphate hydrolases"/>
    <property type="match status" value="2"/>
</dbReference>
<dbReference type="SUPFAM" id="SSF52540">
    <property type="entry name" value="P-loop containing nucleoside triphosphate hydrolases"/>
    <property type="match status" value="2"/>
</dbReference>
<proteinExistence type="predicted"/>
<protein>
    <submittedName>
        <fullName evidence="3">Transcription elongation factor, GreA/GreB, C-term</fullName>
    </submittedName>
</protein>
<dbReference type="AlphaFoldDB" id="A0A1G8SU33"/>
<dbReference type="EMBL" id="FNEH01000044">
    <property type="protein sequence ID" value="SDJ32090.1"/>
    <property type="molecule type" value="Genomic_DNA"/>
</dbReference>
<dbReference type="Gene3D" id="3.10.50.30">
    <property type="entry name" value="Transcription elongation factor, GreA/GreB, C-terminal domain"/>
    <property type="match status" value="1"/>
</dbReference>
<name>A0A1G8SU33_9FIRM</name>
<dbReference type="GO" id="GO:0032784">
    <property type="term" value="P:regulation of DNA-templated transcription elongation"/>
    <property type="evidence" value="ECO:0007669"/>
    <property type="project" value="InterPro"/>
</dbReference>
<keyword evidence="1" id="KW-0175">Coiled coil</keyword>
<evidence type="ECO:0000313" key="3">
    <source>
        <dbReference type="EMBL" id="SDJ32090.1"/>
    </source>
</evidence>
<accession>A0A1G8SU33</accession>
<keyword evidence="3" id="KW-0648">Protein biosynthesis</keyword>
<keyword evidence="3" id="KW-0251">Elongation factor</keyword>
<dbReference type="Pfam" id="PF13604">
    <property type="entry name" value="AAA_30"/>
    <property type="match status" value="1"/>
</dbReference>
<dbReference type="InterPro" id="IPR001437">
    <property type="entry name" value="Tscrpt_elong_fac_GreA/B_C"/>
</dbReference>
<dbReference type="GO" id="GO:0003746">
    <property type="term" value="F:translation elongation factor activity"/>
    <property type="evidence" value="ECO:0007669"/>
    <property type="project" value="UniProtKB-KW"/>
</dbReference>
<dbReference type="Gene3D" id="2.30.30.940">
    <property type="match status" value="1"/>
</dbReference>
<dbReference type="InterPro" id="IPR027417">
    <property type="entry name" value="P-loop_NTPase"/>
</dbReference>
<organism evidence="3 4">
    <name type="scientific">Halanaerobium congolense</name>
    <dbReference type="NCBI Taxonomy" id="54121"/>
    <lineage>
        <taxon>Bacteria</taxon>
        <taxon>Bacillati</taxon>
        <taxon>Bacillota</taxon>
        <taxon>Clostridia</taxon>
        <taxon>Halanaerobiales</taxon>
        <taxon>Halanaerobiaceae</taxon>
        <taxon>Halanaerobium</taxon>
    </lineage>
</organism>
<reference evidence="3 4" key="1">
    <citation type="submission" date="2016-10" db="EMBL/GenBank/DDBJ databases">
        <authorList>
            <person name="de Groot N.N."/>
        </authorList>
    </citation>
    <scope>NUCLEOTIDE SEQUENCE [LARGE SCALE GENOMIC DNA]</scope>
    <source>
        <strain evidence="3 4">WG7</strain>
    </source>
</reference>
<gene>
    <name evidence="3" type="ORF">SAMN04515654_1445</name>
</gene>
<dbReference type="SUPFAM" id="SSF54534">
    <property type="entry name" value="FKBP-like"/>
    <property type="match status" value="1"/>
</dbReference>
<evidence type="ECO:0000256" key="1">
    <source>
        <dbReference type="SAM" id="Coils"/>
    </source>
</evidence>
<dbReference type="InterPro" id="IPR036953">
    <property type="entry name" value="GreA/GreB_C_sf"/>
</dbReference>
<feature type="domain" description="Transcription elongation factor GreA/GreB C-terminal" evidence="2">
    <location>
        <begin position="488"/>
        <end position="557"/>
    </location>
</feature>
<dbReference type="Pfam" id="PF01272">
    <property type="entry name" value="GreA_GreB"/>
    <property type="match status" value="1"/>
</dbReference>
<evidence type="ECO:0000313" key="4">
    <source>
        <dbReference type="Proteomes" id="UP000198945"/>
    </source>
</evidence>
<sequence>MIKISKVLLDNLIGMTEIDSSSYMKFDGLCSKLDFSPEDLEADLNSLLKDNRIKMIDDKIYLAEHHKDESILADKINRRLDLEADKIDEILNQIKNQEESLGAFNSEQKKAIKSSFEEKLTVIDGREGTGKAEVIKATANIHQDVYPDQRVIITSPEGKDAENLTQGTELNFQPLSELLSYENGEFQQDEHHPIKGEGLIIVTDFHKCGLNMAKHLFTAAYSDFKIVLLGDKNKLSGYGTGNVFLELLNSSRINPIFLEKLRDSGTRKEITELLESISRKEILEIEDTGYLYFLNKDNKKEIFESLQQVVSISSIDSSPLDYQIIIPEVDTLDLYKLNLAMRPLLNSEETKEFCGFKKDDKVIINQDYKKKNIYKGNIGVVTEVGEDHLYIQLKNRQEMIFREKDLKTVSLGYVTTVKNNQGNKFPNVVAVFPTGDTEKFDNQLLYTSIAAATDTLFLIGSEDDMEEAAHKVRSFNNTLAEKIDERKRVVSLFDEFTVKDLDTDEELVYRLVPEDEHGIEKDNISIETDLGELVYQKTEGTTVSLRNTVDYEIVDIKPSHKLPKDLIAEYLAMFPLDAA</sequence>
<evidence type="ECO:0000259" key="2">
    <source>
        <dbReference type="Pfam" id="PF01272"/>
    </source>
</evidence>